<keyword evidence="3" id="KW-1185">Reference proteome</keyword>
<keyword evidence="1" id="KW-0812">Transmembrane</keyword>
<name>A0A3N4ISB6_9PEZI</name>
<sequence length="94" mass="11619">MKLLQPRIVILKILKSNMFKKYNKIRKMRNWRKKIWLLGSNYVLPKLILVLLKIYGHQLGVDLLYTRLNLLHFNPYYFHLLLKRFWILLLLLIR</sequence>
<dbReference type="EMBL" id="ML120729">
    <property type="protein sequence ID" value="RPA88645.1"/>
    <property type="molecule type" value="Genomic_DNA"/>
</dbReference>
<feature type="transmembrane region" description="Helical" evidence="1">
    <location>
        <begin position="35"/>
        <end position="56"/>
    </location>
</feature>
<accession>A0A3N4ISB6</accession>
<feature type="transmembrane region" description="Helical" evidence="1">
    <location>
        <begin position="76"/>
        <end position="93"/>
    </location>
</feature>
<gene>
    <name evidence="2" type="ORF">L873DRAFT_914205</name>
</gene>
<dbReference type="AlphaFoldDB" id="A0A3N4ISB6"/>
<evidence type="ECO:0000313" key="2">
    <source>
        <dbReference type="EMBL" id="RPA88645.1"/>
    </source>
</evidence>
<dbReference type="Proteomes" id="UP000276215">
    <property type="component" value="Unassembled WGS sequence"/>
</dbReference>
<keyword evidence="1" id="KW-0472">Membrane</keyword>
<protein>
    <submittedName>
        <fullName evidence="2">Uncharacterized protein</fullName>
    </submittedName>
</protein>
<organism evidence="2 3">
    <name type="scientific">Choiromyces venosus 120613-1</name>
    <dbReference type="NCBI Taxonomy" id="1336337"/>
    <lineage>
        <taxon>Eukaryota</taxon>
        <taxon>Fungi</taxon>
        <taxon>Dikarya</taxon>
        <taxon>Ascomycota</taxon>
        <taxon>Pezizomycotina</taxon>
        <taxon>Pezizomycetes</taxon>
        <taxon>Pezizales</taxon>
        <taxon>Tuberaceae</taxon>
        <taxon>Choiromyces</taxon>
    </lineage>
</organism>
<reference evidence="2 3" key="1">
    <citation type="journal article" date="2018" name="Nat. Ecol. Evol.">
        <title>Pezizomycetes genomes reveal the molecular basis of ectomycorrhizal truffle lifestyle.</title>
        <authorList>
            <person name="Murat C."/>
            <person name="Payen T."/>
            <person name="Noel B."/>
            <person name="Kuo A."/>
            <person name="Morin E."/>
            <person name="Chen J."/>
            <person name="Kohler A."/>
            <person name="Krizsan K."/>
            <person name="Balestrini R."/>
            <person name="Da Silva C."/>
            <person name="Montanini B."/>
            <person name="Hainaut M."/>
            <person name="Levati E."/>
            <person name="Barry K.W."/>
            <person name="Belfiori B."/>
            <person name="Cichocki N."/>
            <person name="Clum A."/>
            <person name="Dockter R.B."/>
            <person name="Fauchery L."/>
            <person name="Guy J."/>
            <person name="Iotti M."/>
            <person name="Le Tacon F."/>
            <person name="Lindquist E.A."/>
            <person name="Lipzen A."/>
            <person name="Malagnac F."/>
            <person name="Mello A."/>
            <person name="Molinier V."/>
            <person name="Miyauchi S."/>
            <person name="Poulain J."/>
            <person name="Riccioni C."/>
            <person name="Rubini A."/>
            <person name="Sitrit Y."/>
            <person name="Splivallo R."/>
            <person name="Traeger S."/>
            <person name="Wang M."/>
            <person name="Zifcakova L."/>
            <person name="Wipf D."/>
            <person name="Zambonelli A."/>
            <person name="Paolocci F."/>
            <person name="Nowrousian M."/>
            <person name="Ottonello S."/>
            <person name="Baldrian P."/>
            <person name="Spatafora J.W."/>
            <person name="Henrissat B."/>
            <person name="Nagy L.G."/>
            <person name="Aury J.M."/>
            <person name="Wincker P."/>
            <person name="Grigoriev I.V."/>
            <person name="Bonfante P."/>
            <person name="Martin F.M."/>
        </authorList>
    </citation>
    <scope>NUCLEOTIDE SEQUENCE [LARGE SCALE GENOMIC DNA]</scope>
    <source>
        <strain evidence="2 3">120613-1</strain>
    </source>
</reference>
<evidence type="ECO:0000256" key="1">
    <source>
        <dbReference type="SAM" id="Phobius"/>
    </source>
</evidence>
<evidence type="ECO:0000313" key="3">
    <source>
        <dbReference type="Proteomes" id="UP000276215"/>
    </source>
</evidence>
<proteinExistence type="predicted"/>
<keyword evidence="1" id="KW-1133">Transmembrane helix</keyword>